<reference evidence="2 3" key="1">
    <citation type="submission" date="2014-11" db="EMBL/GenBank/DDBJ databases">
        <title>Draft Genome Sequences of Xanthomonas vesicatoria Strains from the Balkan Peninsula.</title>
        <authorList>
            <person name="Vancheva T."/>
            <person name="Lefeuvre P."/>
            <person name="Bogatzevska N."/>
            <person name="Moncheva P."/>
            <person name="Koebnik R."/>
        </authorList>
    </citation>
    <scope>NUCLEOTIDE SEQUENCE [LARGE SCALE GENOMIC DNA]</scope>
    <source>
        <strain evidence="2 3">53M</strain>
    </source>
</reference>
<name>A0AAJ0IWT0_9XANT</name>
<dbReference type="AlphaFoldDB" id="A0AAJ0IWT0"/>
<evidence type="ECO:0000256" key="1">
    <source>
        <dbReference type="SAM" id="SignalP"/>
    </source>
</evidence>
<dbReference type="EMBL" id="JSYJ01000109">
    <property type="protein sequence ID" value="KHM92610.1"/>
    <property type="molecule type" value="Genomic_DNA"/>
</dbReference>
<feature type="signal peptide" evidence="1">
    <location>
        <begin position="1"/>
        <end position="25"/>
    </location>
</feature>
<feature type="chain" id="PRO_5042478997" evidence="1">
    <location>
        <begin position="26"/>
        <end position="349"/>
    </location>
</feature>
<organism evidence="2 3">
    <name type="scientific">Xanthomonas vesicatoria</name>
    <dbReference type="NCBI Taxonomy" id="56460"/>
    <lineage>
        <taxon>Bacteria</taxon>
        <taxon>Pseudomonadati</taxon>
        <taxon>Pseudomonadota</taxon>
        <taxon>Gammaproteobacteria</taxon>
        <taxon>Lysobacterales</taxon>
        <taxon>Lysobacteraceae</taxon>
        <taxon>Xanthomonas</taxon>
    </lineage>
</organism>
<proteinExistence type="predicted"/>
<gene>
    <name evidence="2" type="ORF">OR61_16240</name>
</gene>
<evidence type="ECO:0000313" key="2">
    <source>
        <dbReference type="EMBL" id="KHM92610.1"/>
    </source>
</evidence>
<dbReference type="Proteomes" id="UP000030969">
    <property type="component" value="Unassembled WGS sequence"/>
</dbReference>
<protein>
    <submittedName>
        <fullName evidence="2">Uncharacterized protein</fullName>
    </submittedName>
</protein>
<evidence type="ECO:0000313" key="3">
    <source>
        <dbReference type="Proteomes" id="UP000030969"/>
    </source>
</evidence>
<keyword evidence="1" id="KW-0732">Signal</keyword>
<comment type="caution">
    <text evidence="2">The sequence shown here is derived from an EMBL/GenBank/DDBJ whole genome shotgun (WGS) entry which is preliminary data.</text>
</comment>
<sequence>MRMGGNALKAVATHLLPAASYLQLAAQVMDTLQSESGLRVELVRNFGTKADFGDMCVIADRSTLPADVPALMSYLFNPHEVVSNGNVISFDVAAFQVDLVCVPASEYDTARDYFAFNDLGNLMGRTAQRMGFTYGQNGLRYKVLDGDYLVDDLTITNEMPAAFAFLGYDYGRFDQGFHTLEEVFAFAASSTHFNPAAYPLESRGHRDRVRDQKLQNYRLFLEWLQTAGVAAGASADLQRAHHLQRALKQFPAFAEALSQSQEALAGARRRKQLFNSRIVSELTGLEGRELGHLMREVHDAYPGGRAAFVTWLDQLEDHKLAPLHAYIREVAADLITSAKNAVDESTIAK</sequence>
<accession>A0AAJ0IWT0</accession>